<evidence type="ECO:0000256" key="1">
    <source>
        <dbReference type="ARBA" id="ARBA00008276"/>
    </source>
</evidence>
<evidence type="ECO:0000256" key="7">
    <source>
        <dbReference type="ARBA" id="ARBA00022842"/>
    </source>
</evidence>
<feature type="domain" description="Mur ligase C-terminal" evidence="11">
    <location>
        <begin position="291"/>
        <end position="410"/>
    </location>
</feature>
<protein>
    <recommendedName>
        <fullName evidence="2">tetrahydrofolate synthase</fullName>
        <ecNumber evidence="2">6.3.2.17</ecNumber>
    </recommendedName>
    <alternativeName>
        <fullName evidence="8">Tetrahydrofolylpolyglutamate synthase</fullName>
    </alternativeName>
</protein>
<dbReference type="PANTHER" id="PTHR11136:SF0">
    <property type="entry name" value="DIHYDROFOLATE SYNTHETASE-RELATED"/>
    <property type="match status" value="1"/>
</dbReference>
<dbReference type="PANTHER" id="PTHR11136">
    <property type="entry name" value="FOLYLPOLYGLUTAMATE SYNTHASE-RELATED"/>
    <property type="match status" value="1"/>
</dbReference>
<dbReference type="Pfam" id="PF02875">
    <property type="entry name" value="Mur_ligase_C"/>
    <property type="match status" value="1"/>
</dbReference>
<dbReference type="AlphaFoldDB" id="A0A1M5QUP9"/>
<organism evidence="13 14">
    <name type="scientific">Anaerosphaera aminiphila DSM 21120</name>
    <dbReference type="NCBI Taxonomy" id="1120995"/>
    <lineage>
        <taxon>Bacteria</taxon>
        <taxon>Bacillati</taxon>
        <taxon>Bacillota</taxon>
        <taxon>Tissierellia</taxon>
        <taxon>Tissierellales</taxon>
        <taxon>Peptoniphilaceae</taxon>
        <taxon>Anaerosphaera</taxon>
    </lineage>
</organism>
<dbReference type="InterPro" id="IPR013221">
    <property type="entry name" value="Mur_ligase_cen"/>
</dbReference>
<dbReference type="PIRSF" id="PIRSF001563">
    <property type="entry name" value="Folylpolyglu_synth"/>
    <property type="match status" value="1"/>
</dbReference>
<comment type="similarity">
    <text evidence="1 10">Belongs to the folylpolyglutamate synthase family.</text>
</comment>
<evidence type="ECO:0000313" key="13">
    <source>
        <dbReference type="EMBL" id="SHH17273.1"/>
    </source>
</evidence>
<keyword evidence="4" id="KW-0479">Metal-binding</keyword>
<evidence type="ECO:0000259" key="12">
    <source>
        <dbReference type="Pfam" id="PF08245"/>
    </source>
</evidence>
<dbReference type="STRING" id="1120995.SAMN02745245_00732"/>
<accession>A0A1M5QUP9</accession>
<name>A0A1M5QUP9_9FIRM</name>
<dbReference type="NCBIfam" id="TIGR01499">
    <property type="entry name" value="folC"/>
    <property type="match status" value="1"/>
</dbReference>
<dbReference type="InterPro" id="IPR001645">
    <property type="entry name" value="Folylpolyglutamate_synth"/>
</dbReference>
<dbReference type="InterPro" id="IPR004101">
    <property type="entry name" value="Mur_ligase_C"/>
</dbReference>
<keyword evidence="5 10" id="KW-0547">Nucleotide-binding</keyword>
<evidence type="ECO:0000256" key="3">
    <source>
        <dbReference type="ARBA" id="ARBA00022598"/>
    </source>
</evidence>
<dbReference type="GO" id="GO:0046872">
    <property type="term" value="F:metal ion binding"/>
    <property type="evidence" value="ECO:0007669"/>
    <property type="project" value="UniProtKB-KW"/>
</dbReference>
<dbReference type="GO" id="GO:0004326">
    <property type="term" value="F:tetrahydrofolylpolyglutamate synthase activity"/>
    <property type="evidence" value="ECO:0007669"/>
    <property type="project" value="UniProtKB-EC"/>
</dbReference>
<evidence type="ECO:0000256" key="10">
    <source>
        <dbReference type="PIRNR" id="PIRNR001563"/>
    </source>
</evidence>
<dbReference type="InterPro" id="IPR036615">
    <property type="entry name" value="Mur_ligase_C_dom_sf"/>
</dbReference>
<dbReference type="Proteomes" id="UP000184032">
    <property type="component" value="Unassembled WGS sequence"/>
</dbReference>
<keyword evidence="7" id="KW-0460">Magnesium</keyword>
<gene>
    <name evidence="13" type="ORF">SAMN02745245_00732</name>
</gene>
<dbReference type="InterPro" id="IPR036565">
    <property type="entry name" value="Mur-like_cat_sf"/>
</dbReference>
<dbReference type="OrthoDB" id="9809356at2"/>
<evidence type="ECO:0000256" key="2">
    <source>
        <dbReference type="ARBA" id="ARBA00013025"/>
    </source>
</evidence>
<keyword evidence="6 10" id="KW-0067">ATP-binding</keyword>
<dbReference type="GO" id="GO:0005737">
    <property type="term" value="C:cytoplasm"/>
    <property type="evidence" value="ECO:0007669"/>
    <property type="project" value="TreeGrafter"/>
</dbReference>
<evidence type="ECO:0000259" key="11">
    <source>
        <dbReference type="Pfam" id="PF02875"/>
    </source>
</evidence>
<evidence type="ECO:0000256" key="6">
    <source>
        <dbReference type="ARBA" id="ARBA00022840"/>
    </source>
</evidence>
<comment type="catalytic activity">
    <reaction evidence="9">
        <text>(6S)-5,6,7,8-tetrahydrofolyl-(gamma-L-Glu)(n) + L-glutamate + ATP = (6S)-5,6,7,8-tetrahydrofolyl-(gamma-L-Glu)(n+1) + ADP + phosphate + H(+)</text>
        <dbReference type="Rhea" id="RHEA:10580"/>
        <dbReference type="Rhea" id="RHEA-COMP:14738"/>
        <dbReference type="Rhea" id="RHEA-COMP:14740"/>
        <dbReference type="ChEBI" id="CHEBI:15378"/>
        <dbReference type="ChEBI" id="CHEBI:29985"/>
        <dbReference type="ChEBI" id="CHEBI:30616"/>
        <dbReference type="ChEBI" id="CHEBI:43474"/>
        <dbReference type="ChEBI" id="CHEBI:141005"/>
        <dbReference type="ChEBI" id="CHEBI:456216"/>
        <dbReference type="EC" id="6.3.2.17"/>
    </reaction>
</comment>
<reference evidence="13 14" key="1">
    <citation type="submission" date="2016-11" db="EMBL/GenBank/DDBJ databases">
        <authorList>
            <person name="Jaros S."/>
            <person name="Januszkiewicz K."/>
            <person name="Wedrychowicz H."/>
        </authorList>
    </citation>
    <scope>NUCLEOTIDE SEQUENCE [LARGE SCALE GENOMIC DNA]</scope>
    <source>
        <strain evidence="13 14">DSM 21120</strain>
    </source>
</reference>
<dbReference type="Gene3D" id="3.90.190.20">
    <property type="entry name" value="Mur ligase, C-terminal domain"/>
    <property type="match status" value="1"/>
</dbReference>
<dbReference type="GO" id="GO:0005524">
    <property type="term" value="F:ATP binding"/>
    <property type="evidence" value="ECO:0007669"/>
    <property type="project" value="UniProtKB-KW"/>
</dbReference>
<dbReference type="Pfam" id="PF08245">
    <property type="entry name" value="Mur_ligase_M"/>
    <property type="match status" value="1"/>
</dbReference>
<dbReference type="EMBL" id="FQXI01000003">
    <property type="protein sequence ID" value="SHH17273.1"/>
    <property type="molecule type" value="Genomic_DNA"/>
</dbReference>
<evidence type="ECO:0000256" key="9">
    <source>
        <dbReference type="ARBA" id="ARBA00047493"/>
    </source>
</evidence>
<sequence length="428" mass="48684">MKYDELLNWMLDRGDPQGGYTVENLKKLLLEFDNPQDKIKTIHVAGTNGKGSVCSYIQNTLTNSNLKCGLFISPYIEDVRETIQIDNNFISKEDFSKYLEIVYEKTKVLDEQGYYVTTFEIFTTVAFLYFLDSKVDVAVIEVGLGGRTDATNTIKKPLATVITSISKDHINILGSTLREIAYQKGGIIKDGGDLFMYPSDKEATDELKRIASLKNAPVHTFSFDEVEIKNVNDSFNEFSFRNFKDIKTSLIGKHQVYNASLALMVIEYIKKYFNIENETIKNSIYEAKNIGRLEIIGRNPLVILDGSHNVESINALVENLSSFKYNKLILGFSVLGDKDFDHILENLIPKADKIVLTEVDNPRAIDLNLLQKKVSKVTTREIFKIPNRREAFLKTIQLANRDDLVLWCGSLYLIKDIRKIALENKKQG</sequence>
<evidence type="ECO:0000256" key="5">
    <source>
        <dbReference type="ARBA" id="ARBA00022741"/>
    </source>
</evidence>
<dbReference type="SUPFAM" id="SSF53623">
    <property type="entry name" value="MurD-like peptide ligases, catalytic domain"/>
    <property type="match status" value="1"/>
</dbReference>
<keyword evidence="3 10" id="KW-0436">Ligase</keyword>
<proteinExistence type="inferred from homology"/>
<dbReference type="RefSeq" id="WP_073183861.1">
    <property type="nucleotide sequence ID" value="NZ_FQXI01000003.1"/>
</dbReference>
<feature type="domain" description="Mur ligase central" evidence="12">
    <location>
        <begin position="44"/>
        <end position="265"/>
    </location>
</feature>
<evidence type="ECO:0000313" key="14">
    <source>
        <dbReference type="Proteomes" id="UP000184032"/>
    </source>
</evidence>
<dbReference type="SUPFAM" id="SSF53244">
    <property type="entry name" value="MurD-like peptide ligases, peptide-binding domain"/>
    <property type="match status" value="1"/>
</dbReference>
<dbReference type="GO" id="GO:0008841">
    <property type="term" value="F:dihydrofolate synthase activity"/>
    <property type="evidence" value="ECO:0007669"/>
    <property type="project" value="TreeGrafter"/>
</dbReference>
<dbReference type="Gene3D" id="3.40.1190.10">
    <property type="entry name" value="Mur-like, catalytic domain"/>
    <property type="match status" value="1"/>
</dbReference>
<dbReference type="EC" id="6.3.2.17" evidence="2"/>
<keyword evidence="14" id="KW-1185">Reference proteome</keyword>
<evidence type="ECO:0000256" key="8">
    <source>
        <dbReference type="ARBA" id="ARBA00030592"/>
    </source>
</evidence>
<evidence type="ECO:0000256" key="4">
    <source>
        <dbReference type="ARBA" id="ARBA00022723"/>
    </source>
</evidence>